<gene>
    <name evidence="1" type="ORF">Vadar_012506</name>
</gene>
<dbReference type="EMBL" id="CM037154">
    <property type="protein sequence ID" value="KAH7860360.1"/>
    <property type="molecule type" value="Genomic_DNA"/>
</dbReference>
<sequence>MEIRASKKRKQRAALVKKELKEKSSSDRFSDLPYEILEHIFSFLPIKSIAQTTLLSKHWNLLSLWRSHPHLDFYPLSPEPDNPHPDFFPRIVRIPRQLHEHQCKATEFVPIVLSRRQQDSNITTFRLFGHVSYSCLRKCIKHVMKHRIEQLELDVYLDCCFSLPLCLFKCKTLKVLTLNHQKKEPDMETGVPFGLVVSYKQFYYDTSGGLPFVHTLSLTNVYFKYGSDLFSGEKFPLLRELWLKNCKGMRVLNINCPCLEILKLEDLWLKDLGISGVGLLELRAKNCYRYARSSAKILAPCLQCLYWENNGNVEFTAESFRDINTGFLFFRINIPDAATLNRASMVLSALCFARSLSVGSQVLETLSKIDSEGGLSYSFNNLMTLELQIGMTKDEITGITCLLRSSPILYTIILSVKGFSKTRNESWNEKRHWKSQIHLKSIELHLKVARIDVEDFNMHNRAVYLTLSKIDSEGGLPCSFNNLMILELHIDMTDDDITGITCLLRRSPILHTITISVNSCSNTGDKGTGALINLWTILSPLALSTLVICSLPSTIFLVYGKYKQWLHKIVFVNIRESVANGFLNPSFNTLYRTTQQPCHSSPLADYAASPPPPPSLSHT</sequence>
<name>A0ACB7Z3L4_9ERIC</name>
<evidence type="ECO:0000313" key="1">
    <source>
        <dbReference type="EMBL" id="KAH7860360.1"/>
    </source>
</evidence>
<dbReference type="Proteomes" id="UP000828048">
    <property type="component" value="Chromosome 4"/>
</dbReference>
<accession>A0ACB7Z3L4</accession>
<reference evidence="1 2" key="1">
    <citation type="journal article" date="2021" name="Hortic Res">
        <title>High-quality reference genome and annotation aids understanding of berry development for evergreen blueberry (Vaccinium darrowii).</title>
        <authorList>
            <person name="Yu J."/>
            <person name="Hulse-Kemp A.M."/>
            <person name="Babiker E."/>
            <person name="Staton M."/>
        </authorList>
    </citation>
    <scope>NUCLEOTIDE SEQUENCE [LARGE SCALE GENOMIC DNA]</scope>
    <source>
        <strain evidence="2">cv. NJ 8807/NJ 8810</strain>
        <tissue evidence="1">Young leaf</tissue>
    </source>
</reference>
<proteinExistence type="predicted"/>
<keyword evidence="2" id="KW-1185">Reference proteome</keyword>
<evidence type="ECO:0000313" key="2">
    <source>
        <dbReference type="Proteomes" id="UP000828048"/>
    </source>
</evidence>
<organism evidence="1 2">
    <name type="scientific">Vaccinium darrowii</name>
    <dbReference type="NCBI Taxonomy" id="229202"/>
    <lineage>
        <taxon>Eukaryota</taxon>
        <taxon>Viridiplantae</taxon>
        <taxon>Streptophyta</taxon>
        <taxon>Embryophyta</taxon>
        <taxon>Tracheophyta</taxon>
        <taxon>Spermatophyta</taxon>
        <taxon>Magnoliopsida</taxon>
        <taxon>eudicotyledons</taxon>
        <taxon>Gunneridae</taxon>
        <taxon>Pentapetalae</taxon>
        <taxon>asterids</taxon>
        <taxon>Ericales</taxon>
        <taxon>Ericaceae</taxon>
        <taxon>Vaccinioideae</taxon>
        <taxon>Vaccinieae</taxon>
        <taxon>Vaccinium</taxon>
    </lineage>
</organism>
<protein>
    <submittedName>
        <fullName evidence="1">Uncharacterized protein</fullName>
    </submittedName>
</protein>
<comment type="caution">
    <text evidence="1">The sequence shown here is derived from an EMBL/GenBank/DDBJ whole genome shotgun (WGS) entry which is preliminary data.</text>
</comment>